<sequence length="86" mass="9759">MIRRLLPSPIILLILLGSSASSFLRAKQQSSVGERSGRLLVVFLDFLFSEARELDGGKRERSKVVLLLQELDKIADFRQVEFLEVI</sequence>
<organism evidence="2 3">
    <name type="scientific">Dendrobium nobile</name>
    <name type="common">Orchid</name>
    <dbReference type="NCBI Taxonomy" id="94219"/>
    <lineage>
        <taxon>Eukaryota</taxon>
        <taxon>Viridiplantae</taxon>
        <taxon>Streptophyta</taxon>
        <taxon>Embryophyta</taxon>
        <taxon>Tracheophyta</taxon>
        <taxon>Spermatophyta</taxon>
        <taxon>Magnoliopsida</taxon>
        <taxon>Liliopsida</taxon>
        <taxon>Asparagales</taxon>
        <taxon>Orchidaceae</taxon>
        <taxon>Epidendroideae</taxon>
        <taxon>Malaxideae</taxon>
        <taxon>Dendrobiinae</taxon>
        <taxon>Dendrobium</taxon>
    </lineage>
</organism>
<name>A0A8T3AFJ1_DENNO</name>
<dbReference type="EMBL" id="JAGYWB010000017">
    <property type="protein sequence ID" value="KAI0494893.1"/>
    <property type="molecule type" value="Genomic_DNA"/>
</dbReference>
<dbReference type="AlphaFoldDB" id="A0A8T3AFJ1"/>
<feature type="signal peptide" evidence="1">
    <location>
        <begin position="1"/>
        <end position="20"/>
    </location>
</feature>
<proteinExistence type="predicted"/>
<evidence type="ECO:0000313" key="3">
    <source>
        <dbReference type="Proteomes" id="UP000829196"/>
    </source>
</evidence>
<dbReference type="Proteomes" id="UP000829196">
    <property type="component" value="Unassembled WGS sequence"/>
</dbReference>
<comment type="caution">
    <text evidence="2">The sequence shown here is derived from an EMBL/GenBank/DDBJ whole genome shotgun (WGS) entry which is preliminary data.</text>
</comment>
<keyword evidence="1" id="KW-0732">Signal</keyword>
<evidence type="ECO:0000256" key="1">
    <source>
        <dbReference type="SAM" id="SignalP"/>
    </source>
</evidence>
<accession>A0A8T3AFJ1</accession>
<reference evidence="2" key="1">
    <citation type="journal article" date="2022" name="Front. Genet.">
        <title>Chromosome-Scale Assembly of the Dendrobium nobile Genome Provides Insights Into the Molecular Mechanism of the Biosynthesis of the Medicinal Active Ingredient of Dendrobium.</title>
        <authorList>
            <person name="Xu Q."/>
            <person name="Niu S.-C."/>
            <person name="Li K.-L."/>
            <person name="Zheng P.-J."/>
            <person name="Zhang X.-J."/>
            <person name="Jia Y."/>
            <person name="Liu Y."/>
            <person name="Niu Y.-X."/>
            <person name="Yu L.-H."/>
            <person name="Chen D.-F."/>
            <person name="Zhang G.-Q."/>
        </authorList>
    </citation>
    <scope>NUCLEOTIDE SEQUENCE</scope>
    <source>
        <tissue evidence="2">Leaf</tissue>
    </source>
</reference>
<keyword evidence="3" id="KW-1185">Reference proteome</keyword>
<gene>
    <name evidence="2" type="ORF">KFK09_025039</name>
</gene>
<evidence type="ECO:0000313" key="2">
    <source>
        <dbReference type="EMBL" id="KAI0494893.1"/>
    </source>
</evidence>
<protein>
    <submittedName>
        <fullName evidence="2">Uncharacterized protein</fullName>
    </submittedName>
</protein>
<feature type="chain" id="PRO_5035839797" evidence="1">
    <location>
        <begin position="21"/>
        <end position="86"/>
    </location>
</feature>